<comment type="caution">
    <text evidence="1">The sequence shown here is derived from an EMBL/GenBank/DDBJ whole genome shotgun (WGS) entry which is preliminary data.</text>
</comment>
<gene>
    <name evidence="1" type="ORF">LEP1GSC059_0332</name>
</gene>
<sequence length="45" mass="4856">MPTVCIPPATLNVWSKDVGLNTGVFKFGTTTGGAYNGLKTEKRRQ</sequence>
<dbReference type="EMBL" id="AKWY02000004">
    <property type="protein sequence ID" value="EQA73509.1"/>
    <property type="molecule type" value="Genomic_DNA"/>
</dbReference>
<organism evidence="1 2">
    <name type="scientific">Leptospira noguchii serovar Panama str. CZ214</name>
    <dbReference type="NCBI Taxonomy" id="1001595"/>
    <lineage>
        <taxon>Bacteria</taxon>
        <taxon>Pseudomonadati</taxon>
        <taxon>Spirochaetota</taxon>
        <taxon>Spirochaetia</taxon>
        <taxon>Leptospirales</taxon>
        <taxon>Leptospiraceae</taxon>
        <taxon>Leptospira</taxon>
    </lineage>
</organism>
<dbReference type="AlphaFoldDB" id="T0FTD3"/>
<protein>
    <submittedName>
        <fullName evidence="1">Uncharacterized protein</fullName>
    </submittedName>
</protein>
<proteinExistence type="predicted"/>
<dbReference type="Proteomes" id="UP000015442">
    <property type="component" value="Unassembled WGS sequence"/>
</dbReference>
<evidence type="ECO:0000313" key="1">
    <source>
        <dbReference type="EMBL" id="EQA73509.1"/>
    </source>
</evidence>
<name>T0FTD3_9LEPT</name>
<reference evidence="1 2" key="1">
    <citation type="submission" date="2013-05" db="EMBL/GenBank/DDBJ databases">
        <authorList>
            <person name="Harkins D.M."/>
            <person name="Durkin A.S."/>
            <person name="Brinkac L.M."/>
            <person name="Haft D.H."/>
            <person name="Selengut J.D."/>
            <person name="Sanka R."/>
            <person name="DePew J."/>
            <person name="Purushe J."/>
            <person name="Hartskeerl R.A."/>
            <person name="Ahmed A."/>
            <person name="van der Linden H."/>
            <person name="Goris M.G.A."/>
            <person name="Vinetz J.M."/>
            <person name="Sutton G.G."/>
            <person name="Nierman W.C."/>
            <person name="Fouts D.E."/>
        </authorList>
    </citation>
    <scope>NUCLEOTIDE SEQUENCE [LARGE SCALE GENOMIC DNA]</scope>
    <source>
        <strain evidence="1 2">CZ214</strain>
    </source>
</reference>
<evidence type="ECO:0000313" key="2">
    <source>
        <dbReference type="Proteomes" id="UP000015442"/>
    </source>
</evidence>
<accession>T0FTD3</accession>